<dbReference type="InterPro" id="IPR001667">
    <property type="entry name" value="DDH_dom"/>
</dbReference>
<dbReference type="Gene3D" id="3.10.310.30">
    <property type="match status" value="1"/>
</dbReference>
<evidence type="ECO:0000259" key="6">
    <source>
        <dbReference type="Pfam" id="PF01368"/>
    </source>
</evidence>
<dbReference type="EMBL" id="UINC01014781">
    <property type="protein sequence ID" value="SVA62790.1"/>
    <property type="molecule type" value="Genomic_DNA"/>
</dbReference>
<feature type="domain" description="RecJ OB" evidence="8">
    <location>
        <begin position="468"/>
        <end position="576"/>
    </location>
</feature>
<dbReference type="NCBIfam" id="TIGR00644">
    <property type="entry name" value="recJ"/>
    <property type="match status" value="1"/>
</dbReference>
<dbReference type="InterPro" id="IPR004610">
    <property type="entry name" value="RecJ"/>
</dbReference>
<accession>A0A381XDT7</accession>
<dbReference type="PANTHER" id="PTHR30255:SF2">
    <property type="entry name" value="SINGLE-STRANDED-DNA-SPECIFIC EXONUCLEASE RECJ"/>
    <property type="match status" value="1"/>
</dbReference>
<dbReference type="InterPro" id="IPR003156">
    <property type="entry name" value="DHHA1_dom"/>
</dbReference>
<dbReference type="GO" id="GO:0008409">
    <property type="term" value="F:5'-3' exonuclease activity"/>
    <property type="evidence" value="ECO:0007669"/>
    <property type="project" value="InterPro"/>
</dbReference>
<organism evidence="9">
    <name type="scientific">marine metagenome</name>
    <dbReference type="NCBI Taxonomy" id="408172"/>
    <lineage>
        <taxon>unclassified sequences</taxon>
        <taxon>metagenomes</taxon>
        <taxon>ecological metagenomes</taxon>
    </lineage>
</organism>
<reference evidence="9" key="1">
    <citation type="submission" date="2018-05" db="EMBL/GenBank/DDBJ databases">
        <authorList>
            <person name="Lanie J.A."/>
            <person name="Ng W.-L."/>
            <person name="Kazmierczak K.M."/>
            <person name="Andrzejewski T.M."/>
            <person name="Davidsen T.M."/>
            <person name="Wayne K.J."/>
            <person name="Tettelin H."/>
            <person name="Glass J.I."/>
            <person name="Rusch D."/>
            <person name="Podicherti R."/>
            <person name="Tsui H.-C.T."/>
            <person name="Winkler M.E."/>
        </authorList>
    </citation>
    <scope>NUCLEOTIDE SEQUENCE</scope>
</reference>
<dbReference type="Gene3D" id="3.90.1640.30">
    <property type="match status" value="1"/>
</dbReference>
<dbReference type="GO" id="GO:0003676">
    <property type="term" value="F:nucleic acid binding"/>
    <property type="evidence" value="ECO:0007669"/>
    <property type="project" value="InterPro"/>
</dbReference>
<keyword evidence="5" id="KW-0269">Exonuclease</keyword>
<dbReference type="Pfam" id="PF01368">
    <property type="entry name" value="DHH"/>
    <property type="match status" value="1"/>
</dbReference>
<dbReference type="InterPro" id="IPR041122">
    <property type="entry name" value="RecJ_OB"/>
</dbReference>
<evidence type="ECO:0000259" key="8">
    <source>
        <dbReference type="Pfam" id="PF17768"/>
    </source>
</evidence>
<dbReference type="AlphaFoldDB" id="A0A381XDT7"/>
<name>A0A381XDT7_9ZZZZ</name>
<dbReference type="PANTHER" id="PTHR30255">
    <property type="entry name" value="SINGLE-STRANDED-DNA-SPECIFIC EXONUCLEASE RECJ"/>
    <property type="match status" value="1"/>
</dbReference>
<feature type="domain" description="DDH" evidence="6">
    <location>
        <begin position="86"/>
        <end position="243"/>
    </location>
</feature>
<evidence type="ECO:0000256" key="5">
    <source>
        <dbReference type="ARBA" id="ARBA00022839"/>
    </source>
</evidence>
<gene>
    <name evidence="9" type="ORF">METZ01_LOCUS115644</name>
</gene>
<evidence type="ECO:0000259" key="7">
    <source>
        <dbReference type="Pfam" id="PF02272"/>
    </source>
</evidence>
<keyword evidence="3" id="KW-0540">Nuclease</keyword>
<dbReference type="SUPFAM" id="SSF64182">
    <property type="entry name" value="DHH phosphoesterases"/>
    <property type="match status" value="1"/>
</dbReference>
<keyword evidence="4" id="KW-0378">Hydrolase</keyword>
<sequence length="581" mass="66710">MFKELSLLNNKWSLKDYNERQVLTLSQRNKISPILAKLLTLRNVQSEDVENYLNLNLYNNLPNPFLLKDMKITIDRVIQAIERNQNIGIIADYDVDGSTSAAILIKFFEFFPNKLHLKIPDRLNEGYGPNTRIMNYFLKEKINLVFTLDCGTSSFGILDDEKYKNIDVIVIDHHLSEQKLPNVFSIINPNRFDEKSEYNEMAAVGVTFLFLMALRKRLRQKNFFSKIKEPNLLSFLDLVALGTVCDVVKLDNYNRMFVKIGLDLIKKRKNKSIAQIIDNSNLYHTPTASDLGFVIGPQLNAASRVDDSSLPSKLLISNDISEIEKISRKLILFNEKRKLIENNIFDEALIQVKKQATNKFIIVHGFGWHKGVLGIIASRLINQFYKPTIVISFDQTEGVGSARSINMIDLGSIILTAKKKGLLINGGGHKMAAGLKIKKNLLDDFHTYLTQCFYKYDKSIFQKIEEFDLKITLNTINENLLEDIEKLEPFGNGNEEPKFIISDVKIDYVKILKEKHLLIFFQTDNSINLRAICFNCIGTKLGEYLLNYKNYNLELGCTIRRDSYNKSLLPQMFIIDAMLLN</sequence>
<dbReference type="GO" id="GO:0006310">
    <property type="term" value="P:DNA recombination"/>
    <property type="evidence" value="ECO:0007669"/>
    <property type="project" value="InterPro"/>
</dbReference>
<dbReference type="GO" id="GO:0006281">
    <property type="term" value="P:DNA repair"/>
    <property type="evidence" value="ECO:0007669"/>
    <property type="project" value="InterPro"/>
</dbReference>
<feature type="domain" description="DHHA1" evidence="7">
    <location>
        <begin position="359"/>
        <end position="453"/>
    </location>
</feature>
<evidence type="ECO:0000256" key="4">
    <source>
        <dbReference type="ARBA" id="ARBA00022801"/>
    </source>
</evidence>
<dbReference type="Pfam" id="PF02272">
    <property type="entry name" value="DHHA1"/>
    <property type="match status" value="1"/>
</dbReference>
<evidence type="ECO:0000313" key="9">
    <source>
        <dbReference type="EMBL" id="SVA62790.1"/>
    </source>
</evidence>
<evidence type="ECO:0000256" key="1">
    <source>
        <dbReference type="ARBA" id="ARBA00005915"/>
    </source>
</evidence>
<proteinExistence type="inferred from homology"/>
<evidence type="ECO:0000256" key="2">
    <source>
        <dbReference type="ARBA" id="ARBA00019841"/>
    </source>
</evidence>
<comment type="similarity">
    <text evidence="1">Belongs to the RecJ family.</text>
</comment>
<dbReference type="InterPro" id="IPR038763">
    <property type="entry name" value="DHH_sf"/>
</dbReference>
<evidence type="ECO:0000256" key="3">
    <source>
        <dbReference type="ARBA" id="ARBA00022722"/>
    </source>
</evidence>
<protein>
    <recommendedName>
        <fullName evidence="2">Single-stranded-DNA-specific exonuclease RecJ</fullName>
    </recommendedName>
</protein>
<dbReference type="InterPro" id="IPR051673">
    <property type="entry name" value="SSDNA_exonuclease_RecJ"/>
</dbReference>
<dbReference type="Pfam" id="PF17768">
    <property type="entry name" value="RecJ_OB"/>
    <property type="match status" value="1"/>
</dbReference>